<name>A0A2D0SZV2_ICTPU</name>
<evidence type="ECO:0000256" key="3">
    <source>
        <dbReference type="SAM" id="MobiDB-lite"/>
    </source>
</evidence>
<dbReference type="GeneID" id="108278888"/>
<dbReference type="GO" id="GO:0000398">
    <property type="term" value="P:mRNA splicing, via spliceosome"/>
    <property type="evidence" value="ECO:0007669"/>
    <property type="project" value="TreeGrafter"/>
</dbReference>
<sequence>MKDSKTALTTHPRVLCFDNDPSAVNRKLSFYHGNMKRVTRRVCDDGPVPEEQETEGQRQLHNLLLQQLDTDVDIDRCVAKKKCFAPAALYKPFGEQAAGVRSLAQFQALQDGEKELADLRELGLTDSEIELWRNRDVQGGGGKNRGVSVAPEARDERLQVIWDKMAARAELLSRPQRFSGSRALTRREMEIEKALFHGSDRSSFLTALYHQERDSQNGQQEANFSNPMDSLYREFLKDQQRDPESVTHSSQTDPDHSQAPRPDPDSDRSHALDDCNGRSSESNQSTPTVGATQSPRPESSSSSSSSVPQKLTVNQPIGRVTSRQGRSSPVTVSGKVEEISDEEIRNNRETEDGIRGMSRFQDYQRGEPSNVLCVKNMSPRASLAQLVALFSRFQKDDTNPIVYRLLTGRLKGQAFITLSAWICCLTDIETAQAALDTVNGYRLQDKPLVIEFARERRRAKTEDSSSEIHSTTTVQEDVKNCSS</sequence>
<dbReference type="GO" id="GO:0097157">
    <property type="term" value="F:pre-mRNA intronic binding"/>
    <property type="evidence" value="ECO:0007669"/>
    <property type="project" value="TreeGrafter"/>
</dbReference>
<feature type="compositionally biased region" description="Basic and acidic residues" evidence="3">
    <location>
        <begin position="253"/>
        <end position="276"/>
    </location>
</feature>
<dbReference type="InterPro" id="IPR000504">
    <property type="entry name" value="RRM_dom"/>
</dbReference>
<dbReference type="RefSeq" id="XP_017348061.1">
    <property type="nucleotide sequence ID" value="XM_017492572.2"/>
</dbReference>
<reference evidence="6" key="2">
    <citation type="submission" date="2025-08" db="UniProtKB">
        <authorList>
            <consortium name="RefSeq"/>
        </authorList>
    </citation>
    <scope>IDENTIFICATION</scope>
    <source>
        <tissue evidence="6">Blood</tissue>
    </source>
</reference>
<evidence type="ECO:0000256" key="2">
    <source>
        <dbReference type="PROSITE-ProRule" id="PRU00176"/>
    </source>
</evidence>
<feature type="compositionally biased region" description="Polar residues" evidence="3">
    <location>
        <begin position="277"/>
        <end position="298"/>
    </location>
</feature>
<feature type="region of interest" description="Disordered" evidence="3">
    <location>
        <begin position="459"/>
        <end position="483"/>
    </location>
</feature>
<gene>
    <name evidence="6" type="primary">rbm41</name>
</gene>
<dbReference type="PANTHER" id="PTHR16105">
    <property type="entry name" value="RNA-BINDING REGION-CONTAINING PROTEIN 3"/>
    <property type="match status" value="1"/>
</dbReference>
<dbReference type="InterPro" id="IPR012677">
    <property type="entry name" value="Nucleotide-bd_a/b_plait_sf"/>
</dbReference>
<feature type="compositionally biased region" description="Polar residues" evidence="3">
    <location>
        <begin position="307"/>
        <end position="331"/>
    </location>
</feature>
<keyword evidence="1 2" id="KW-0694">RNA-binding</keyword>
<dbReference type="Proteomes" id="UP000221080">
    <property type="component" value="Chromosome 18"/>
</dbReference>
<dbReference type="AlphaFoldDB" id="A0A2D0SZV2"/>
<dbReference type="InterPro" id="IPR035979">
    <property type="entry name" value="RBD_domain_sf"/>
</dbReference>
<dbReference type="GO" id="GO:0030626">
    <property type="term" value="F:U12 snRNA binding"/>
    <property type="evidence" value="ECO:0007669"/>
    <property type="project" value="TreeGrafter"/>
</dbReference>
<accession>A0A2D0SZV2</accession>
<evidence type="ECO:0000259" key="4">
    <source>
        <dbReference type="PROSITE" id="PS50102"/>
    </source>
</evidence>
<proteinExistence type="predicted"/>
<dbReference type="PANTHER" id="PTHR16105:SF2">
    <property type="entry name" value="RNA-BINDING PROTEIN 41"/>
    <property type="match status" value="1"/>
</dbReference>
<feature type="domain" description="RRM" evidence="4">
    <location>
        <begin position="370"/>
        <end position="455"/>
    </location>
</feature>
<dbReference type="GO" id="GO:0005689">
    <property type="term" value="C:U12-type spliceosomal complex"/>
    <property type="evidence" value="ECO:0007669"/>
    <property type="project" value="TreeGrafter"/>
</dbReference>
<dbReference type="Gene3D" id="3.30.70.330">
    <property type="match status" value="1"/>
</dbReference>
<evidence type="ECO:0000256" key="1">
    <source>
        <dbReference type="ARBA" id="ARBA00022884"/>
    </source>
</evidence>
<dbReference type="KEGG" id="ipu:108278888"/>
<evidence type="ECO:0000313" key="6">
    <source>
        <dbReference type="RefSeq" id="XP_017348061.1"/>
    </source>
</evidence>
<evidence type="ECO:0000313" key="5">
    <source>
        <dbReference type="Proteomes" id="UP000221080"/>
    </source>
</evidence>
<dbReference type="PROSITE" id="PS50102">
    <property type="entry name" value="RRM"/>
    <property type="match status" value="1"/>
</dbReference>
<dbReference type="SUPFAM" id="SSF54928">
    <property type="entry name" value="RNA-binding domain, RBD"/>
    <property type="match status" value="1"/>
</dbReference>
<dbReference type="InterPro" id="IPR045164">
    <property type="entry name" value="RBM41/RNPC3"/>
</dbReference>
<reference evidence="5" key="1">
    <citation type="journal article" date="2016" name="Nat. Commun.">
        <title>The channel catfish genome sequence provides insights into the evolution of scale formation in teleosts.</title>
        <authorList>
            <person name="Liu Z."/>
            <person name="Liu S."/>
            <person name="Yao J."/>
            <person name="Bao L."/>
            <person name="Zhang J."/>
            <person name="Li Y."/>
            <person name="Jiang C."/>
            <person name="Sun L."/>
            <person name="Wang R."/>
            <person name="Zhang Y."/>
            <person name="Zhou T."/>
            <person name="Zeng Q."/>
            <person name="Fu Q."/>
            <person name="Gao S."/>
            <person name="Li N."/>
            <person name="Koren S."/>
            <person name="Jiang Y."/>
            <person name="Zimin A."/>
            <person name="Xu P."/>
            <person name="Phillippy A.M."/>
            <person name="Geng X."/>
            <person name="Song L."/>
            <person name="Sun F."/>
            <person name="Li C."/>
            <person name="Wang X."/>
            <person name="Chen A."/>
            <person name="Jin Y."/>
            <person name="Yuan Z."/>
            <person name="Yang Y."/>
            <person name="Tan S."/>
            <person name="Peatman E."/>
            <person name="Lu J."/>
            <person name="Qin Z."/>
            <person name="Dunham R."/>
            <person name="Li Z."/>
            <person name="Sonstegard T."/>
            <person name="Feng J."/>
            <person name="Danzmann R.G."/>
            <person name="Schroeder S."/>
            <person name="Scheffler B."/>
            <person name="Duke M.V."/>
            <person name="Ballard L."/>
            <person name="Kucuktas H."/>
            <person name="Kaltenboeck L."/>
            <person name="Liu H."/>
            <person name="Armbruster J."/>
            <person name="Xie Y."/>
            <person name="Kirby M.L."/>
            <person name="Tian Y."/>
            <person name="Flanagan M.E."/>
            <person name="Mu W."/>
            <person name="Waldbieser G.C."/>
        </authorList>
    </citation>
    <scope>NUCLEOTIDE SEQUENCE [LARGE SCALE GENOMIC DNA]</scope>
    <source>
        <strain evidence="5">SDA103</strain>
    </source>
</reference>
<protein>
    <submittedName>
        <fullName evidence="6">RNA-binding protein 41 isoform X1</fullName>
    </submittedName>
</protein>
<feature type="region of interest" description="Disordered" evidence="3">
    <location>
        <begin position="238"/>
        <end position="341"/>
    </location>
</feature>
<dbReference type="SMART" id="SM00360">
    <property type="entry name" value="RRM"/>
    <property type="match status" value="1"/>
</dbReference>
<organism evidence="5 6">
    <name type="scientific">Ictalurus punctatus</name>
    <name type="common">Channel catfish</name>
    <name type="synonym">Silurus punctatus</name>
    <dbReference type="NCBI Taxonomy" id="7998"/>
    <lineage>
        <taxon>Eukaryota</taxon>
        <taxon>Metazoa</taxon>
        <taxon>Chordata</taxon>
        <taxon>Craniata</taxon>
        <taxon>Vertebrata</taxon>
        <taxon>Euteleostomi</taxon>
        <taxon>Actinopterygii</taxon>
        <taxon>Neopterygii</taxon>
        <taxon>Teleostei</taxon>
        <taxon>Ostariophysi</taxon>
        <taxon>Siluriformes</taxon>
        <taxon>Ictaluridae</taxon>
        <taxon>Ictalurus</taxon>
    </lineage>
</organism>
<keyword evidence="5" id="KW-1185">Reference proteome</keyword>
<dbReference type="OrthoDB" id="277802at2759"/>
<dbReference type="CTD" id="55285"/>